<proteinExistence type="predicted"/>
<evidence type="ECO:0000256" key="3">
    <source>
        <dbReference type="ARBA" id="ARBA00022989"/>
    </source>
</evidence>
<dbReference type="EMBL" id="CAKKNE010000003">
    <property type="protein sequence ID" value="CAH0372241.1"/>
    <property type="molecule type" value="Genomic_DNA"/>
</dbReference>
<keyword evidence="8" id="KW-1185">Reference proteome</keyword>
<feature type="transmembrane region" description="Helical" evidence="6">
    <location>
        <begin position="191"/>
        <end position="215"/>
    </location>
</feature>
<evidence type="ECO:0000256" key="5">
    <source>
        <dbReference type="SAM" id="MobiDB-lite"/>
    </source>
</evidence>
<sequence length="342" mass="36130">MQRAVPAAPVATPESQSRPKMKQPAAEKTKLPTTLVAALLCAFSVTQALAAIASKGGQREYPYKVVASTLLSETFKIVCSAFFLMRELSTLNEIDRKRALQCTAASVATAAVPGVAYQVLNNLNFVTLYYVDAPTFQILGNLKIVATGLAGQVLLSRKLSRGKWLALTLLTIGAAVSQLTSTSDHLFEGALFGYASALVCVFLSATMGVFTEAFMKGNKASIHFQNVQLYVFGILANLCALIYRNEIGPSASTSLFHGFNGWACVVVVANGSCGLAVSFLLRYADSIAKTYATALSIPATSLASYICFGSPIGAANVLGSGVMVISLIYYYAGAALFEGESC</sequence>
<organism evidence="7 8">
    <name type="scientific">Pelagomonas calceolata</name>
    <dbReference type="NCBI Taxonomy" id="35677"/>
    <lineage>
        <taxon>Eukaryota</taxon>
        <taxon>Sar</taxon>
        <taxon>Stramenopiles</taxon>
        <taxon>Ochrophyta</taxon>
        <taxon>Pelagophyceae</taxon>
        <taxon>Pelagomonadales</taxon>
        <taxon>Pelagomonadaceae</taxon>
        <taxon>Pelagomonas</taxon>
    </lineage>
</organism>
<gene>
    <name evidence="7" type="ORF">PECAL_3P22240</name>
</gene>
<feature type="transmembrane region" description="Helical" evidence="6">
    <location>
        <begin position="259"/>
        <end position="281"/>
    </location>
</feature>
<feature type="transmembrane region" description="Helical" evidence="6">
    <location>
        <begin position="162"/>
        <end position="179"/>
    </location>
</feature>
<comment type="subcellular location">
    <subcellularLocation>
        <location evidence="1">Membrane</location>
        <topology evidence="1">Multi-pass membrane protein</topology>
    </subcellularLocation>
</comment>
<evidence type="ECO:0000313" key="8">
    <source>
        <dbReference type="Proteomes" id="UP000789595"/>
    </source>
</evidence>
<dbReference type="GO" id="GO:0015165">
    <property type="term" value="F:pyrimidine nucleotide-sugar transmembrane transporter activity"/>
    <property type="evidence" value="ECO:0007669"/>
    <property type="project" value="InterPro"/>
</dbReference>
<dbReference type="InterPro" id="IPR007271">
    <property type="entry name" value="Nuc_sug_transpt"/>
</dbReference>
<feature type="transmembrane region" description="Helical" evidence="6">
    <location>
        <begin position="98"/>
        <end position="116"/>
    </location>
</feature>
<feature type="transmembrane region" description="Helical" evidence="6">
    <location>
        <begin position="227"/>
        <end position="244"/>
    </location>
</feature>
<feature type="transmembrane region" description="Helical" evidence="6">
    <location>
        <begin position="66"/>
        <end position="86"/>
    </location>
</feature>
<evidence type="ECO:0000313" key="7">
    <source>
        <dbReference type="EMBL" id="CAH0372241.1"/>
    </source>
</evidence>
<feature type="transmembrane region" description="Helical" evidence="6">
    <location>
        <begin position="136"/>
        <end position="155"/>
    </location>
</feature>
<feature type="transmembrane region" description="Helical" evidence="6">
    <location>
        <begin position="302"/>
        <end position="331"/>
    </location>
</feature>
<reference evidence="7" key="1">
    <citation type="submission" date="2021-11" db="EMBL/GenBank/DDBJ databases">
        <authorList>
            <consortium name="Genoscope - CEA"/>
            <person name="William W."/>
        </authorList>
    </citation>
    <scope>NUCLEOTIDE SEQUENCE</scope>
</reference>
<dbReference type="NCBIfam" id="TIGR00803">
    <property type="entry name" value="nst"/>
    <property type="match status" value="1"/>
</dbReference>
<feature type="region of interest" description="Disordered" evidence="5">
    <location>
        <begin position="1"/>
        <end position="26"/>
    </location>
</feature>
<keyword evidence="3 6" id="KW-1133">Transmembrane helix</keyword>
<protein>
    <submittedName>
        <fullName evidence="7">Uncharacterized protein</fullName>
    </submittedName>
</protein>
<dbReference type="AlphaFoldDB" id="A0A8J2SQ75"/>
<evidence type="ECO:0000256" key="4">
    <source>
        <dbReference type="ARBA" id="ARBA00023136"/>
    </source>
</evidence>
<keyword evidence="2 6" id="KW-0812">Transmembrane</keyword>
<dbReference type="OrthoDB" id="408493at2759"/>
<dbReference type="Pfam" id="PF04142">
    <property type="entry name" value="Nuc_sug_transp"/>
    <property type="match status" value="1"/>
</dbReference>
<comment type="caution">
    <text evidence="7">The sequence shown here is derived from an EMBL/GenBank/DDBJ whole genome shotgun (WGS) entry which is preliminary data.</text>
</comment>
<name>A0A8J2SQ75_9STRA</name>
<evidence type="ECO:0000256" key="2">
    <source>
        <dbReference type="ARBA" id="ARBA00022692"/>
    </source>
</evidence>
<dbReference type="PANTHER" id="PTHR10231">
    <property type="entry name" value="NUCLEOTIDE-SUGAR TRANSMEMBRANE TRANSPORTER"/>
    <property type="match status" value="1"/>
</dbReference>
<accession>A0A8J2SQ75</accession>
<evidence type="ECO:0000256" key="6">
    <source>
        <dbReference type="SAM" id="Phobius"/>
    </source>
</evidence>
<dbReference type="Proteomes" id="UP000789595">
    <property type="component" value="Unassembled WGS sequence"/>
</dbReference>
<dbReference type="GO" id="GO:0000139">
    <property type="term" value="C:Golgi membrane"/>
    <property type="evidence" value="ECO:0007669"/>
    <property type="project" value="InterPro"/>
</dbReference>
<evidence type="ECO:0000256" key="1">
    <source>
        <dbReference type="ARBA" id="ARBA00004141"/>
    </source>
</evidence>
<keyword evidence="4 6" id="KW-0472">Membrane</keyword>